<keyword evidence="10" id="KW-1185">Reference proteome</keyword>
<organism evidence="9 10">
    <name type="scientific">Blautia parvula</name>
    <dbReference type="NCBI Taxonomy" id="2877527"/>
    <lineage>
        <taxon>Bacteria</taxon>
        <taxon>Bacillati</taxon>
        <taxon>Bacillota</taxon>
        <taxon>Clostridia</taxon>
        <taxon>Lachnospirales</taxon>
        <taxon>Lachnospiraceae</taxon>
        <taxon>Blautia</taxon>
    </lineage>
</organism>
<dbReference type="InterPro" id="IPR017871">
    <property type="entry name" value="ABC_transporter-like_CS"/>
</dbReference>
<accession>A0ABQ0BZ32</accession>
<protein>
    <submittedName>
        <fullName evidence="9">ABC transporter ATP-binding protein</fullName>
    </submittedName>
</protein>
<gene>
    <name evidence="9" type="ORF">K340107D12_46100</name>
</gene>
<proteinExistence type="inferred from homology"/>
<dbReference type="CDD" id="cd03257">
    <property type="entry name" value="ABC_NikE_OppD_transporters"/>
    <property type="match status" value="1"/>
</dbReference>
<name>A0ABQ0BZ32_9FIRM</name>
<dbReference type="PANTHER" id="PTHR43297:SF2">
    <property type="entry name" value="DIPEPTIDE TRANSPORT ATP-BINDING PROTEIN DPPD"/>
    <property type="match status" value="1"/>
</dbReference>
<feature type="domain" description="ABC transporter" evidence="8">
    <location>
        <begin position="2"/>
        <end position="249"/>
    </location>
</feature>
<dbReference type="InterPro" id="IPR003593">
    <property type="entry name" value="AAA+_ATPase"/>
</dbReference>
<sequence length="262" mass="29185">MLEIKDLTVRYGKQEPTVESFQLSMKKGEIVSIVGESGSGKTTVIRAVLGALPGSGYISAGEIYFQGEALTQKSGEEWRNLRGTRMSMIFQDCGGTLNPIRKIGKQYVEYICTHSRVTRPQAWNKAAEMLKKMRLADAENIMKSYPHQLSGGMRQRVGIAMAMTFQPQLLLADEPTSALDVTTQAQIVRQMMELRDRYETGIIIVTHNLGVAAYMADKLVVMQNGKVVDQGTRDEVMNHPVSDYTKSLLQAVPEMEGERFVS</sequence>
<evidence type="ECO:0000256" key="1">
    <source>
        <dbReference type="ARBA" id="ARBA00004202"/>
    </source>
</evidence>
<dbReference type="Proteomes" id="UP001600941">
    <property type="component" value="Unassembled WGS sequence"/>
</dbReference>
<evidence type="ECO:0000256" key="2">
    <source>
        <dbReference type="ARBA" id="ARBA00005417"/>
    </source>
</evidence>
<dbReference type="InterPro" id="IPR027417">
    <property type="entry name" value="P-loop_NTPase"/>
</dbReference>
<comment type="subcellular location">
    <subcellularLocation>
        <location evidence="1">Cell membrane</location>
        <topology evidence="1">Peripheral membrane protein</topology>
    </subcellularLocation>
</comment>
<keyword evidence="7" id="KW-0472">Membrane</keyword>
<evidence type="ECO:0000256" key="7">
    <source>
        <dbReference type="ARBA" id="ARBA00023136"/>
    </source>
</evidence>
<comment type="similarity">
    <text evidence="2">Belongs to the ABC transporter superfamily.</text>
</comment>
<reference evidence="9 10" key="1">
    <citation type="submission" date="2024-04" db="EMBL/GenBank/DDBJ databases">
        <title>Defined microbial consortia suppress multidrug-resistant proinflammatory Enterobacteriaceae via ecological control.</title>
        <authorList>
            <person name="Furuichi M."/>
            <person name="Kawaguchi T."/>
            <person name="Pust M."/>
            <person name="Yasuma K."/>
            <person name="Plichta D."/>
            <person name="Hasegawa N."/>
            <person name="Ohya T."/>
            <person name="Bhattarai S."/>
            <person name="Sasajima S."/>
            <person name="Aoto Y."/>
            <person name="Tuganbaev T."/>
            <person name="Yaginuma M."/>
            <person name="Ueda M."/>
            <person name="Okahashi N."/>
            <person name="Amafuji K."/>
            <person name="Kiridooshi Y."/>
            <person name="Sugita K."/>
            <person name="Strazar M."/>
            <person name="Skelly A."/>
            <person name="Suda W."/>
            <person name="Hattori M."/>
            <person name="Nakamoto N."/>
            <person name="Caballero S."/>
            <person name="Norman J."/>
            <person name="Olle B."/>
            <person name="Tanoue T."/>
            <person name="Arita M."/>
            <person name="Bucci V."/>
            <person name="Atarashi K."/>
            <person name="Xavier R."/>
            <person name="Honda K."/>
        </authorList>
    </citation>
    <scope>NUCLEOTIDE SEQUENCE [LARGE SCALE GENOMIC DNA]</scope>
    <source>
        <strain evidence="10">k34-0107-D12</strain>
    </source>
</reference>
<dbReference type="PROSITE" id="PS00211">
    <property type="entry name" value="ABC_TRANSPORTER_1"/>
    <property type="match status" value="1"/>
</dbReference>
<dbReference type="Gene3D" id="3.40.50.300">
    <property type="entry name" value="P-loop containing nucleotide triphosphate hydrolases"/>
    <property type="match status" value="1"/>
</dbReference>
<evidence type="ECO:0000259" key="8">
    <source>
        <dbReference type="PROSITE" id="PS50893"/>
    </source>
</evidence>
<dbReference type="InterPro" id="IPR003439">
    <property type="entry name" value="ABC_transporter-like_ATP-bd"/>
</dbReference>
<dbReference type="EMBL" id="BAABZQ010000001">
    <property type="protein sequence ID" value="GAA6501794.1"/>
    <property type="molecule type" value="Genomic_DNA"/>
</dbReference>
<comment type="caution">
    <text evidence="9">The sequence shown here is derived from an EMBL/GenBank/DDBJ whole genome shotgun (WGS) entry which is preliminary data.</text>
</comment>
<evidence type="ECO:0000313" key="9">
    <source>
        <dbReference type="EMBL" id="GAA6501794.1"/>
    </source>
</evidence>
<evidence type="ECO:0000256" key="4">
    <source>
        <dbReference type="ARBA" id="ARBA00022475"/>
    </source>
</evidence>
<evidence type="ECO:0000256" key="3">
    <source>
        <dbReference type="ARBA" id="ARBA00022448"/>
    </source>
</evidence>
<evidence type="ECO:0000256" key="6">
    <source>
        <dbReference type="ARBA" id="ARBA00022840"/>
    </source>
</evidence>
<dbReference type="Pfam" id="PF00005">
    <property type="entry name" value="ABC_tran"/>
    <property type="match status" value="1"/>
</dbReference>
<evidence type="ECO:0000313" key="10">
    <source>
        <dbReference type="Proteomes" id="UP001600941"/>
    </source>
</evidence>
<dbReference type="SMART" id="SM00382">
    <property type="entry name" value="AAA"/>
    <property type="match status" value="1"/>
</dbReference>
<dbReference type="GO" id="GO:0005524">
    <property type="term" value="F:ATP binding"/>
    <property type="evidence" value="ECO:0007669"/>
    <property type="project" value="UniProtKB-KW"/>
</dbReference>
<keyword evidence="3" id="KW-0813">Transport</keyword>
<dbReference type="InterPro" id="IPR050388">
    <property type="entry name" value="ABC_Ni/Peptide_Import"/>
</dbReference>
<evidence type="ECO:0000256" key="5">
    <source>
        <dbReference type="ARBA" id="ARBA00022741"/>
    </source>
</evidence>
<keyword evidence="4" id="KW-1003">Cell membrane</keyword>
<dbReference type="PANTHER" id="PTHR43297">
    <property type="entry name" value="OLIGOPEPTIDE TRANSPORT ATP-BINDING PROTEIN APPD"/>
    <property type="match status" value="1"/>
</dbReference>
<keyword evidence="6 9" id="KW-0067">ATP-binding</keyword>
<dbReference type="RefSeq" id="WP_054353681.1">
    <property type="nucleotide sequence ID" value="NZ_AP031413.1"/>
</dbReference>
<dbReference type="PROSITE" id="PS50893">
    <property type="entry name" value="ABC_TRANSPORTER_2"/>
    <property type="match status" value="1"/>
</dbReference>
<keyword evidence="5" id="KW-0547">Nucleotide-binding</keyword>
<dbReference type="SUPFAM" id="SSF52540">
    <property type="entry name" value="P-loop containing nucleoside triphosphate hydrolases"/>
    <property type="match status" value="1"/>
</dbReference>